<comment type="caution">
    <text evidence="2">The sequence shown here is derived from an EMBL/GenBank/DDBJ whole genome shotgun (WGS) entry which is preliminary data.</text>
</comment>
<proteinExistence type="predicted"/>
<dbReference type="EMBL" id="BSST01000001">
    <property type="protein sequence ID" value="GLX78752.1"/>
    <property type="molecule type" value="Genomic_DNA"/>
</dbReference>
<keyword evidence="1" id="KW-0732">Signal</keyword>
<feature type="chain" id="PRO_5047087142" evidence="1">
    <location>
        <begin position="20"/>
        <end position="111"/>
    </location>
</feature>
<sequence>MKTLLTALIFFFVNTQVVAGDGSGLITRIYVHDGAGTKAPVVMFNVETHTGQPECSSHEWAFELETEVGKAMYALLLSAASQNKPVVVKGANHCNAWGDREHPYWISLAFN</sequence>
<evidence type="ECO:0000256" key="1">
    <source>
        <dbReference type="SAM" id="SignalP"/>
    </source>
</evidence>
<accession>A0ABQ6GVU2</accession>
<reference evidence="2 3" key="1">
    <citation type="submission" date="2023-03" db="EMBL/GenBank/DDBJ databases">
        <title>Draft genome sequence of Thalassotalea insulae KCTC 62186T.</title>
        <authorList>
            <person name="Sawabe T."/>
        </authorList>
    </citation>
    <scope>NUCLEOTIDE SEQUENCE [LARGE SCALE GENOMIC DNA]</scope>
    <source>
        <strain evidence="2 3">KCTC 62186</strain>
    </source>
</reference>
<protein>
    <submittedName>
        <fullName evidence="2">Uncharacterized protein</fullName>
    </submittedName>
</protein>
<keyword evidence="3" id="KW-1185">Reference proteome</keyword>
<feature type="signal peptide" evidence="1">
    <location>
        <begin position="1"/>
        <end position="19"/>
    </location>
</feature>
<dbReference type="Proteomes" id="UP001157186">
    <property type="component" value="Unassembled WGS sequence"/>
</dbReference>
<organism evidence="2 3">
    <name type="scientific">Thalassotalea insulae</name>
    <dbReference type="NCBI Taxonomy" id="2056778"/>
    <lineage>
        <taxon>Bacteria</taxon>
        <taxon>Pseudomonadati</taxon>
        <taxon>Pseudomonadota</taxon>
        <taxon>Gammaproteobacteria</taxon>
        <taxon>Alteromonadales</taxon>
        <taxon>Colwelliaceae</taxon>
        <taxon>Thalassotalea</taxon>
    </lineage>
</organism>
<evidence type="ECO:0000313" key="3">
    <source>
        <dbReference type="Proteomes" id="UP001157186"/>
    </source>
</evidence>
<name>A0ABQ6GVU2_9GAMM</name>
<evidence type="ECO:0000313" key="2">
    <source>
        <dbReference type="EMBL" id="GLX78752.1"/>
    </source>
</evidence>
<gene>
    <name evidence="2" type="ORF">tinsulaeT_20920</name>
</gene>
<dbReference type="RefSeq" id="WP_284244621.1">
    <property type="nucleotide sequence ID" value="NZ_BSST01000001.1"/>
</dbReference>